<reference evidence="1" key="1">
    <citation type="journal article" date="2022" name="bioRxiv">
        <title>Sequencing and chromosome-scale assembly of the giantPleurodeles waltlgenome.</title>
        <authorList>
            <person name="Brown T."/>
            <person name="Elewa A."/>
            <person name="Iarovenko S."/>
            <person name="Subramanian E."/>
            <person name="Araus A.J."/>
            <person name="Petzold A."/>
            <person name="Susuki M."/>
            <person name="Suzuki K.-i.T."/>
            <person name="Hayashi T."/>
            <person name="Toyoda A."/>
            <person name="Oliveira C."/>
            <person name="Osipova E."/>
            <person name="Leigh N.D."/>
            <person name="Simon A."/>
            <person name="Yun M.H."/>
        </authorList>
    </citation>
    <scope>NUCLEOTIDE SEQUENCE</scope>
    <source>
        <strain evidence="1">20211129_DDA</strain>
        <tissue evidence="1">Liver</tissue>
    </source>
</reference>
<evidence type="ECO:0000313" key="2">
    <source>
        <dbReference type="Proteomes" id="UP001066276"/>
    </source>
</evidence>
<dbReference type="Proteomes" id="UP001066276">
    <property type="component" value="Chromosome 4_1"/>
</dbReference>
<organism evidence="1 2">
    <name type="scientific">Pleurodeles waltl</name>
    <name type="common">Iberian ribbed newt</name>
    <dbReference type="NCBI Taxonomy" id="8319"/>
    <lineage>
        <taxon>Eukaryota</taxon>
        <taxon>Metazoa</taxon>
        <taxon>Chordata</taxon>
        <taxon>Craniata</taxon>
        <taxon>Vertebrata</taxon>
        <taxon>Euteleostomi</taxon>
        <taxon>Amphibia</taxon>
        <taxon>Batrachia</taxon>
        <taxon>Caudata</taxon>
        <taxon>Salamandroidea</taxon>
        <taxon>Salamandridae</taxon>
        <taxon>Pleurodelinae</taxon>
        <taxon>Pleurodeles</taxon>
    </lineage>
</organism>
<accession>A0AAV7TE38</accession>
<comment type="caution">
    <text evidence="1">The sequence shown here is derived from an EMBL/GenBank/DDBJ whole genome shotgun (WGS) entry which is preliminary data.</text>
</comment>
<dbReference type="AlphaFoldDB" id="A0AAV7TE38"/>
<keyword evidence="2" id="KW-1185">Reference proteome</keyword>
<evidence type="ECO:0000313" key="1">
    <source>
        <dbReference type="EMBL" id="KAJ1174264.1"/>
    </source>
</evidence>
<dbReference type="EMBL" id="JANPWB010000007">
    <property type="protein sequence ID" value="KAJ1174264.1"/>
    <property type="molecule type" value="Genomic_DNA"/>
</dbReference>
<gene>
    <name evidence="1" type="ORF">NDU88_006086</name>
</gene>
<sequence>MYAGVVVSGGTVSCGSAGMMPGDSKPTILTWVLSLAPVLKPGGDRSPPDGPLIRPPDTVVPAVPNHRHSLEKSQSYLATEVAWPAQKSLPLY</sequence>
<protein>
    <submittedName>
        <fullName evidence="1">Uncharacterized protein</fullName>
    </submittedName>
</protein>
<name>A0AAV7TE38_PLEWA</name>
<proteinExistence type="predicted"/>